<evidence type="ECO:0000313" key="3">
    <source>
        <dbReference type="Proteomes" id="UP000784294"/>
    </source>
</evidence>
<dbReference type="AlphaFoldDB" id="A0A3S5CI49"/>
<feature type="region of interest" description="Disordered" evidence="1">
    <location>
        <begin position="127"/>
        <end position="152"/>
    </location>
</feature>
<organism evidence="2 3">
    <name type="scientific">Protopolystoma xenopodis</name>
    <dbReference type="NCBI Taxonomy" id="117903"/>
    <lineage>
        <taxon>Eukaryota</taxon>
        <taxon>Metazoa</taxon>
        <taxon>Spiralia</taxon>
        <taxon>Lophotrochozoa</taxon>
        <taxon>Platyhelminthes</taxon>
        <taxon>Monogenea</taxon>
        <taxon>Polyopisthocotylea</taxon>
        <taxon>Polystomatidea</taxon>
        <taxon>Polystomatidae</taxon>
        <taxon>Protopolystoma</taxon>
    </lineage>
</organism>
<accession>A0A3S5CI49</accession>
<feature type="region of interest" description="Disordered" evidence="1">
    <location>
        <begin position="264"/>
        <end position="341"/>
    </location>
</feature>
<reference evidence="2" key="1">
    <citation type="submission" date="2018-11" db="EMBL/GenBank/DDBJ databases">
        <authorList>
            <consortium name="Pathogen Informatics"/>
        </authorList>
    </citation>
    <scope>NUCLEOTIDE SEQUENCE</scope>
</reference>
<comment type="caution">
    <text evidence="2">The sequence shown here is derived from an EMBL/GenBank/DDBJ whole genome shotgun (WGS) entry which is preliminary data.</text>
</comment>
<name>A0A3S5CI49_9PLAT</name>
<dbReference type="EMBL" id="CAAALY010008228">
    <property type="protein sequence ID" value="VEL10167.1"/>
    <property type="molecule type" value="Genomic_DNA"/>
</dbReference>
<evidence type="ECO:0000313" key="2">
    <source>
        <dbReference type="EMBL" id="VEL10167.1"/>
    </source>
</evidence>
<proteinExistence type="predicted"/>
<feature type="compositionally biased region" description="Low complexity" evidence="1">
    <location>
        <begin position="276"/>
        <end position="307"/>
    </location>
</feature>
<evidence type="ECO:0000256" key="1">
    <source>
        <dbReference type="SAM" id="MobiDB-lite"/>
    </source>
</evidence>
<sequence>MPFSPTIQALSSSGCSHKHCVALTTCSGSQWPSHPTERASPLQKPMGLLSEPPLASTCFKDLIHFAIEKNLSQQPWCRPLDSMSISTPLTSMAPSIGLSSQMAASCPCSGSSPSILYSQPQYQYSNPHQQASHLHSHHTLSHQHQQPLFSHQQHLHPGLTIGSLPLGHHSSVQPISSSSESIRHGIVSSLSSSNIGPGLVSTASSSSSNANLCTVNSLLSGLDPAILQAALAKVGPLSSDPSISAAIAAMVTAGALPHSLNMPNEYKQTYHPHHSPPALSVSVPAPASGTQYHSAQYPHHSQASQQHQQHHHSHQHQQLPRKQCSSQQISRPHQPHHAHHTERLPTIYSPGLAGSSLSGFQSTHLSGFNPFVESNNGVTIAGNAPSNSGSGSGGVVAGPQIRLHTPSLMAEVCAAAAAAAAQFAVSRSADMSPTGHLINSLAAGGSVN</sequence>
<dbReference type="Proteomes" id="UP000784294">
    <property type="component" value="Unassembled WGS sequence"/>
</dbReference>
<protein>
    <submittedName>
        <fullName evidence="2">Uncharacterized protein</fullName>
    </submittedName>
</protein>
<keyword evidence="3" id="KW-1185">Reference proteome</keyword>
<gene>
    <name evidence="2" type="ORF">PXEA_LOCUS3607</name>
</gene>